<reference evidence="2" key="1">
    <citation type="submission" date="2014-11" db="EMBL/GenBank/DDBJ databases">
        <authorList>
            <person name="Amaro Gonzalez C."/>
        </authorList>
    </citation>
    <scope>NUCLEOTIDE SEQUENCE</scope>
</reference>
<evidence type="ECO:0000313" key="2">
    <source>
        <dbReference type="EMBL" id="JAH43991.1"/>
    </source>
</evidence>
<accession>A0A0E9SRQ4</accession>
<reference evidence="2" key="2">
    <citation type="journal article" date="2015" name="Fish Shellfish Immunol.">
        <title>Early steps in the European eel (Anguilla anguilla)-Vibrio vulnificus interaction in the gills: Role of the RtxA13 toxin.</title>
        <authorList>
            <person name="Callol A."/>
            <person name="Pajuelo D."/>
            <person name="Ebbesson L."/>
            <person name="Teles M."/>
            <person name="MacKenzie S."/>
            <person name="Amaro C."/>
        </authorList>
    </citation>
    <scope>NUCLEOTIDE SEQUENCE</scope>
</reference>
<name>A0A0E9SRQ4_ANGAN</name>
<proteinExistence type="predicted"/>
<protein>
    <submittedName>
        <fullName evidence="2">Uncharacterized protein</fullName>
    </submittedName>
</protein>
<feature type="region of interest" description="Disordered" evidence="1">
    <location>
        <begin position="1"/>
        <end position="22"/>
    </location>
</feature>
<evidence type="ECO:0000256" key="1">
    <source>
        <dbReference type="SAM" id="MobiDB-lite"/>
    </source>
</evidence>
<sequence length="22" mass="2367">MQQSGLIPSPASHTANCVRRNV</sequence>
<organism evidence="2">
    <name type="scientific">Anguilla anguilla</name>
    <name type="common">European freshwater eel</name>
    <name type="synonym">Muraena anguilla</name>
    <dbReference type="NCBI Taxonomy" id="7936"/>
    <lineage>
        <taxon>Eukaryota</taxon>
        <taxon>Metazoa</taxon>
        <taxon>Chordata</taxon>
        <taxon>Craniata</taxon>
        <taxon>Vertebrata</taxon>
        <taxon>Euteleostomi</taxon>
        <taxon>Actinopterygii</taxon>
        <taxon>Neopterygii</taxon>
        <taxon>Teleostei</taxon>
        <taxon>Anguilliformes</taxon>
        <taxon>Anguillidae</taxon>
        <taxon>Anguilla</taxon>
    </lineage>
</organism>
<dbReference type="AlphaFoldDB" id="A0A0E9SRQ4"/>
<feature type="compositionally biased region" description="Polar residues" evidence="1">
    <location>
        <begin position="1"/>
        <end position="15"/>
    </location>
</feature>
<dbReference type="EMBL" id="GBXM01064586">
    <property type="protein sequence ID" value="JAH43991.1"/>
    <property type="molecule type" value="Transcribed_RNA"/>
</dbReference>